<dbReference type="PANTHER" id="PTHR24198">
    <property type="entry name" value="ANKYRIN REPEAT AND PROTEIN KINASE DOMAIN-CONTAINING PROTEIN"/>
    <property type="match status" value="1"/>
</dbReference>
<dbReference type="InterPro" id="IPR002110">
    <property type="entry name" value="Ankyrin_rpt"/>
</dbReference>
<feature type="repeat" description="ANK" evidence="3">
    <location>
        <begin position="316"/>
        <end position="339"/>
    </location>
</feature>
<dbReference type="OrthoDB" id="340620at2759"/>
<feature type="repeat" description="ANK" evidence="3">
    <location>
        <begin position="283"/>
        <end position="315"/>
    </location>
</feature>
<dbReference type="SUPFAM" id="SSF48403">
    <property type="entry name" value="Ankyrin repeat"/>
    <property type="match status" value="1"/>
</dbReference>
<evidence type="ECO:0000313" key="5">
    <source>
        <dbReference type="Proteomes" id="UP000683360"/>
    </source>
</evidence>
<dbReference type="Proteomes" id="UP000683360">
    <property type="component" value="Unassembled WGS sequence"/>
</dbReference>
<dbReference type="Pfam" id="PF12796">
    <property type="entry name" value="Ank_2"/>
    <property type="match status" value="2"/>
</dbReference>
<dbReference type="PROSITE" id="PS50297">
    <property type="entry name" value="ANK_REP_REGION"/>
    <property type="match status" value="4"/>
</dbReference>
<feature type="repeat" description="ANK" evidence="3">
    <location>
        <begin position="229"/>
        <end position="261"/>
    </location>
</feature>
<accession>A0A8S3SRH5</accession>
<name>A0A8S3SRH5_MYTED</name>
<keyword evidence="2 3" id="KW-0040">ANK repeat</keyword>
<gene>
    <name evidence="4" type="ORF">MEDL_36247</name>
</gene>
<feature type="repeat" description="ANK" evidence="3">
    <location>
        <begin position="111"/>
        <end position="143"/>
    </location>
</feature>
<dbReference type="PROSITE" id="PS50088">
    <property type="entry name" value="ANK_REPEAT"/>
    <property type="match status" value="4"/>
</dbReference>
<reference evidence="4" key="1">
    <citation type="submission" date="2021-03" db="EMBL/GenBank/DDBJ databases">
        <authorList>
            <person name="Bekaert M."/>
        </authorList>
    </citation>
    <scope>NUCLEOTIDE SEQUENCE</scope>
</reference>
<evidence type="ECO:0000256" key="3">
    <source>
        <dbReference type="PROSITE-ProRule" id="PRU00023"/>
    </source>
</evidence>
<evidence type="ECO:0000256" key="1">
    <source>
        <dbReference type="ARBA" id="ARBA00022737"/>
    </source>
</evidence>
<keyword evidence="5" id="KW-1185">Reference proteome</keyword>
<organism evidence="4 5">
    <name type="scientific">Mytilus edulis</name>
    <name type="common">Blue mussel</name>
    <dbReference type="NCBI Taxonomy" id="6550"/>
    <lineage>
        <taxon>Eukaryota</taxon>
        <taxon>Metazoa</taxon>
        <taxon>Spiralia</taxon>
        <taxon>Lophotrochozoa</taxon>
        <taxon>Mollusca</taxon>
        <taxon>Bivalvia</taxon>
        <taxon>Autobranchia</taxon>
        <taxon>Pteriomorphia</taxon>
        <taxon>Mytilida</taxon>
        <taxon>Mytiloidea</taxon>
        <taxon>Mytilidae</taxon>
        <taxon>Mytilinae</taxon>
        <taxon>Mytilus</taxon>
    </lineage>
</organism>
<dbReference type="Gene3D" id="1.25.40.20">
    <property type="entry name" value="Ankyrin repeat-containing domain"/>
    <property type="match status" value="2"/>
</dbReference>
<evidence type="ECO:0000313" key="4">
    <source>
        <dbReference type="EMBL" id="CAG2222924.1"/>
    </source>
</evidence>
<keyword evidence="1" id="KW-0677">Repeat</keyword>
<sequence length="339" mass="38792">MLSEDEEEQYFERLLNDLKESIIISTFHNKQLIHNAFREKLIQTFLRKDEAKQVLKDFDPKGHKMKMDEYFLDWYYSLTTPLMQSVSNGYYDIVHFLIETVKCDVNIRDQNGRSLLYKASEGGKTEVVQLLLQKNIDVSDCQTYGSCPLYVACEKGYTDILDMLLKNIAHVFQFHGLFITECVNGHTSTKFTEHSRFCSSQGRNNRFRSSPNRNRRGRDYFCNCQQGQARESPLYVACKSGHSDIVKLLLKNKADVSLFNRGHARIVDMLLKYKADISHCNNDGESPLYAACANGHKDIVEILMQNHANVSQCDNNGNTPLQAAVANGHTDIVNILQLN</sequence>
<dbReference type="InterPro" id="IPR036770">
    <property type="entry name" value="Ankyrin_rpt-contain_sf"/>
</dbReference>
<dbReference type="EMBL" id="CAJPWZ010001769">
    <property type="protein sequence ID" value="CAG2222924.1"/>
    <property type="molecule type" value="Genomic_DNA"/>
</dbReference>
<protein>
    <submittedName>
        <fullName evidence="4">Uncharacterized protein</fullName>
    </submittedName>
</protein>
<dbReference type="Pfam" id="PF00023">
    <property type="entry name" value="Ank"/>
    <property type="match status" value="1"/>
</dbReference>
<comment type="caution">
    <text evidence="4">The sequence shown here is derived from an EMBL/GenBank/DDBJ whole genome shotgun (WGS) entry which is preliminary data.</text>
</comment>
<evidence type="ECO:0000256" key="2">
    <source>
        <dbReference type="ARBA" id="ARBA00023043"/>
    </source>
</evidence>
<proteinExistence type="predicted"/>
<dbReference type="SMART" id="SM00248">
    <property type="entry name" value="ANK"/>
    <property type="match status" value="6"/>
</dbReference>
<dbReference type="AlphaFoldDB" id="A0A8S3SRH5"/>
<dbReference type="PANTHER" id="PTHR24198:SF165">
    <property type="entry name" value="ANKYRIN REPEAT-CONTAINING PROTEIN-RELATED"/>
    <property type="match status" value="1"/>
</dbReference>